<feature type="region of interest" description="Disordered" evidence="1">
    <location>
        <begin position="106"/>
        <end position="125"/>
    </location>
</feature>
<evidence type="ECO:0000313" key="3">
    <source>
        <dbReference type="Proteomes" id="UP000177625"/>
    </source>
</evidence>
<name>A0A1E1LWX0_RHYSE</name>
<evidence type="ECO:0000313" key="2">
    <source>
        <dbReference type="EMBL" id="CZT40765.1"/>
    </source>
</evidence>
<dbReference type="AlphaFoldDB" id="A0A1E1LWX0"/>
<keyword evidence="3" id="KW-1185">Reference proteome</keyword>
<gene>
    <name evidence="2" type="ORF">RSE6_00415</name>
</gene>
<protein>
    <submittedName>
        <fullName evidence="2">Uncharacterized protein</fullName>
    </submittedName>
</protein>
<sequence length="175" mass="19834">MADEKGRRCYLESSRDVPNLKIYEAMGFHFVQQMDCDDDGDVSGMPPGHSQTKQSYCGEVNIHSRSPSTDTFHQIADDFVEHDLICRPQVTLSSIELQISPLMGPYDRDMPSARDKSSKPNPKVMLRGDSRCSNSCLRDRLVERGWCPADTRNDPVCSRRNIRRAVRSGRAVRKS</sequence>
<dbReference type="EMBL" id="FJVC01000005">
    <property type="protein sequence ID" value="CZT40765.1"/>
    <property type="molecule type" value="Genomic_DNA"/>
</dbReference>
<organism evidence="2 3">
    <name type="scientific">Rhynchosporium secalis</name>
    <name type="common">Barley scald fungus</name>
    <dbReference type="NCBI Taxonomy" id="38038"/>
    <lineage>
        <taxon>Eukaryota</taxon>
        <taxon>Fungi</taxon>
        <taxon>Dikarya</taxon>
        <taxon>Ascomycota</taxon>
        <taxon>Pezizomycotina</taxon>
        <taxon>Leotiomycetes</taxon>
        <taxon>Helotiales</taxon>
        <taxon>Ploettnerulaceae</taxon>
        <taxon>Rhynchosporium</taxon>
    </lineage>
</organism>
<dbReference type="Proteomes" id="UP000177625">
    <property type="component" value="Unassembled WGS sequence"/>
</dbReference>
<evidence type="ECO:0000256" key="1">
    <source>
        <dbReference type="SAM" id="MobiDB-lite"/>
    </source>
</evidence>
<reference evidence="3" key="1">
    <citation type="submission" date="2016-03" db="EMBL/GenBank/DDBJ databases">
        <authorList>
            <person name="Guldener U."/>
        </authorList>
    </citation>
    <scope>NUCLEOTIDE SEQUENCE [LARGE SCALE GENOMIC DNA]</scope>
</reference>
<feature type="compositionally biased region" description="Basic and acidic residues" evidence="1">
    <location>
        <begin position="106"/>
        <end position="118"/>
    </location>
</feature>
<accession>A0A1E1LWX0</accession>
<proteinExistence type="predicted"/>